<protein>
    <submittedName>
        <fullName evidence="2">Helix-turn-helix domain-containing protein</fullName>
    </submittedName>
</protein>
<dbReference type="Pfam" id="PF15977">
    <property type="entry name" value="HTH_46"/>
    <property type="match status" value="1"/>
</dbReference>
<reference evidence="2 3" key="1">
    <citation type="submission" date="2023-06" db="EMBL/GenBank/DDBJ databases">
        <title>Identification and characterization of antibiotic-resistant Gram-negative bacteria.</title>
        <authorList>
            <person name="Cho G.-S."/>
            <person name="Lee J."/>
            <person name="Tai E."/>
            <person name="Jeong S."/>
            <person name="Kim I."/>
            <person name="Kim B.-E."/>
            <person name="Jeong M.-I."/>
            <person name="Oh K.-K."/>
            <person name="Franz C.M.A.P."/>
        </authorList>
    </citation>
    <scope>NUCLEOTIDE SEQUENCE [LARGE SCALE GENOMIC DNA]</scope>
    <source>
        <strain evidence="2 3">V106_12</strain>
    </source>
</reference>
<dbReference type="Proteomes" id="UP001223214">
    <property type="component" value="Unassembled WGS sequence"/>
</dbReference>
<evidence type="ECO:0000313" key="2">
    <source>
        <dbReference type="EMBL" id="MDK9366328.1"/>
    </source>
</evidence>
<accession>A0AAP4LDE0</accession>
<feature type="domain" description="IprA winged helix-turn-helix" evidence="1">
    <location>
        <begin position="144"/>
        <end position="210"/>
    </location>
</feature>
<gene>
    <name evidence="2" type="ORF">QQF32_24335</name>
</gene>
<dbReference type="EMBL" id="JASSOM010000094">
    <property type="protein sequence ID" value="MDK9366328.1"/>
    <property type="molecule type" value="Genomic_DNA"/>
</dbReference>
<keyword evidence="3" id="KW-1185">Reference proteome</keyword>
<evidence type="ECO:0000259" key="1">
    <source>
        <dbReference type="Pfam" id="PF15977"/>
    </source>
</evidence>
<dbReference type="AlphaFoldDB" id="A0AAP4LDE0"/>
<proteinExistence type="predicted"/>
<dbReference type="InterPro" id="IPR014710">
    <property type="entry name" value="RmlC-like_jellyroll"/>
</dbReference>
<comment type="caution">
    <text evidence="2">The sequence shown here is derived from an EMBL/GenBank/DDBJ whole genome shotgun (WGS) entry which is preliminary data.</text>
</comment>
<sequence length="213" mass="24390">MTKKTVPPPSLNLIRSPYVSTFLNALEPYVKYKTQPVGTWFRFNAQEKRYCYLVRTGIIHLYRQPEDVLLGAFEAPCIRGIVPETGNMELSFRVAAVSEIAVLEYDELMKIVEKHNLWDLFAKHMQIMVSSLFVHMTHVTPTNAYEAIRFQLLELMDSPESIRENITAEKYIRSKTQLSRSGIMRILAQLKAGGYIVLENGILKGMTSLPAKY</sequence>
<dbReference type="Gene3D" id="2.60.120.10">
    <property type="entry name" value="Jelly Rolls"/>
    <property type="match status" value="1"/>
</dbReference>
<dbReference type="RefSeq" id="WP_285144424.1">
    <property type="nucleotide sequence ID" value="NZ_JASSOL010000042.1"/>
</dbReference>
<evidence type="ECO:0000313" key="3">
    <source>
        <dbReference type="Proteomes" id="UP001223214"/>
    </source>
</evidence>
<dbReference type="InterPro" id="IPR041687">
    <property type="entry name" value="HTH_46"/>
</dbReference>
<name>A0AAP4LDE0_9ENTR</name>
<organism evidence="2 3">
    <name type="scientific">Lelliottia wanjuensis</name>
    <dbReference type="NCBI Taxonomy" id="3050585"/>
    <lineage>
        <taxon>Bacteria</taxon>
        <taxon>Pseudomonadati</taxon>
        <taxon>Pseudomonadota</taxon>
        <taxon>Gammaproteobacteria</taxon>
        <taxon>Enterobacterales</taxon>
        <taxon>Enterobacteriaceae</taxon>
        <taxon>Lelliottia</taxon>
    </lineage>
</organism>